<dbReference type="SUPFAM" id="SSF46785">
    <property type="entry name" value="Winged helix' DNA-binding domain"/>
    <property type="match status" value="1"/>
</dbReference>
<dbReference type="GO" id="GO:0008483">
    <property type="term" value="F:transaminase activity"/>
    <property type="evidence" value="ECO:0007669"/>
    <property type="project" value="UniProtKB-KW"/>
</dbReference>
<dbReference type="Pfam" id="PF00392">
    <property type="entry name" value="GntR"/>
    <property type="match status" value="1"/>
</dbReference>
<keyword evidence="7" id="KW-0032">Aminotransferase</keyword>
<dbReference type="RefSeq" id="WP_184623426.1">
    <property type="nucleotide sequence ID" value="NZ_JACHCC010000002.1"/>
</dbReference>
<gene>
    <name evidence="7" type="ORF">HDF25_001039</name>
</gene>
<comment type="similarity">
    <text evidence="1">In the C-terminal section; belongs to the class-I pyridoxal-phosphate-dependent aminotransferase family.</text>
</comment>
<dbReference type="PANTHER" id="PTHR46577:SF1">
    <property type="entry name" value="HTH-TYPE TRANSCRIPTIONAL REGULATORY PROTEIN GABR"/>
    <property type="match status" value="1"/>
</dbReference>
<keyword evidence="7" id="KW-0808">Transferase</keyword>
<dbReference type="PROSITE" id="PS50949">
    <property type="entry name" value="HTH_GNTR"/>
    <property type="match status" value="1"/>
</dbReference>
<evidence type="ECO:0000256" key="3">
    <source>
        <dbReference type="ARBA" id="ARBA00023015"/>
    </source>
</evidence>
<dbReference type="InterPro" id="IPR051446">
    <property type="entry name" value="HTH_trans_reg/aminotransferase"/>
</dbReference>
<protein>
    <submittedName>
        <fullName evidence="7">GntR family transcriptional regulator/MocR family aminotransferase</fullName>
    </submittedName>
</protein>
<comment type="caution">
    <text evidence="7">The sequence shown here is derived from an EMBL/GenBank/DDBJ whole genome shotgun (WGS) entry which is preliminary data.</text>
</comment>
<organism evidence="7 8">
    <name type="scientific">Pedobacter cryoconitis</name>
    <dbReference type="NCBI Taxonomy" id="188932"/>
    <lineage>
        <taxon>Bacteria</taxon>
        <taxon>Pseudomonadati</taxon>
        <taxon>Bacteroidota</taxon>
        <taxon>Sphingobacteriia</taxon>
        <taxon>Sphingobacteriales</taxon>
        <taxon>Sphingobacteriaceae</taxon>
        <taxon>Pedobacter</taxon>
    </lineage>
</organism>
<evidence type="ECO:0000256" key="2">
    <source>
        <dbReference type="ARBA" id="ARBA00022898"/>
    </source>
</evidence>
<evidence type="ECO:0000313" key="8">
    <source>
        <dbReference type="Proteomes" id="UP000521017"/>
    </source>
</evidence>
<accession>A0A7X0MH09</accession>
<evidence type="ECO:0000256" key="5">
    <source>
        <dbReference type="ARBA" id="ARBA00023163"/>
    </source>
</evidence>
<dbReference type="InterPro" id="IPR015421">
    <property type="entry name" value="PyrdxlP-dep_Trfase_major"/>
</dbReference>
<dbReference type="CDD" id="cd07377">
    <property type="entry name" value="WHTH_GntR"/>
    <property type="match status" value="1"/>
</dbReference>
<evidence type="ECO:0000313" key="7">
    <source>
        <dbReference type="EMBL" id="MBB6498902.1"/>
    </source>
</evidence>
<name>A0A7X0MH09_9SPHI</name>
<dbReference type="Pfam" id="PF00155">
    <property type="entry name" value="Aminotran_1_2"/>
    <property type="match status" value="1"/>
</dbReference>
<reference evidence="7 8" key="1">
    <citation type="submission" date="2020-08" db="EMBL/GenBank/DDBJ databases">
        <title>Genomic Encyclopedia of Type Strains, Phase IV (KMG-V): Genome sequencing to study the core and pangenomes of soil and plant-associated prokaryotes.</title>
        <authorList>
            <person name="Whitman W."/>
        </authorList>
    </citation>
    <scope>NUCLEOTIDE SEQUENCE [LARGE SCALE GENOMIC DNA]</scope>
    <source>
        <strain evidence="7 8">M2T3</strain>
    </source>
</reference>
<dbReference type="InterPro" id="IPR036388">
    <property type="entry name" value="WH-like_DNA-bd_sf"/>
</dbReference>
<evidence type="ECO:0000256" key="1">
    <source>
        <dbReference type="ARBA" id="ARBA00005384"/>
    </source>
</evidence>
<dbReference type="GO" id="GO:0003700">
    <property type="term" value="F:DNA-binding transcription factor activity"/>
    <property type="evidence" value="ECO:0007669"/>
    <property type="project" value="InterPro"/>
</dbReference>
<dbReference type="AlphaFoldDB" id="A0A7X0MH09"/>
<keyword evidence="2" id="KW-0663">Pyridoxal phosphate</keyword>
<dbReference type="SUPFAM" id="SSF53383">
    <property type="entry name" value="PLP-dependent transferases"/>
    <property type="match status" value="1"/>
</dbReference>
<dbReference type="Gene3D" id="3.40.640.10">
    <property type="entry name" value="Type I PLP-dependent aspartate aminotransferase-like (Major domain)"/>
    <property type="match status" value="1"/>
</dbReference>
<dbReference type="Gene3D" id="1.10.10.10">
    <property type="entry name" value="Winged helix-like DNA-binding domain superfamily/Winged helix DNA-binding domain"/>
    <property type="match status" value="1"/>
</dbReference>
<dbReference type="InterPro" id="IPR015424">
    <property type="entry name" value="PyrdxlP-dep_Trfase"/>
</dbReference>
<keyword evidence="5" id="KW-0804">Transcription</keyword>
<keyword evidence="3" id="KW-0805">Transcription regulation</keyword>
<dbReference type="Proteomes" id="UP000521017">
    <property type="component" value="Unassembled WGS sequence"/>
</dbReference>
<dbReference type="InterPro" id="IPR000524">
    <property type="entry name" value="Tscrpt_reg_HTH_GntR"/>
</dbReference>
<evidence type="ECO:0000256" key="4">
    <source>
        <dbReference type="ARBA" id="ARBA00023125"/>
    </source>
</evidence>
<evidence type="ECO:0000259" key="6">
    <source>
        <dbReference type="PROSITE" id="PS50949"/>
    </source>
</evidence>
<dbReference type="SMART" id="SM00345">
    <property type="entry name" value="HTH_GNTR"/>
    <property type="match status" value="1"/>
</dbReference>
<dbReference type="GO" id="GO:0003677">
    <property type="term" value="F:DNA binding"/>
    <property type="evidence" value="ECO:0007669"/>
    <property type="project" value="UniProtKB-KW"/>
</dbReference>
<dbReference type="GO" id="GO:0030170">
    <property type="term" value="F:pyridoxal phosphate binding"/>
    <property type="evidence" value="ECO:0007669"/>
    <property type="project" value="InterPro"/>
</dbReference>
<dbReference type="CDD" id="cd00609">
    <property type="entry name" value="AAT_like"/>
    <property type="match status" value="1"/>
</dbReference>
<dbReference type="PANTHER" id="PTHR46577">
    <property type="entry name" value="HTH-TYPE TRANSCRIPTIONAL REGULATORY PROTEIN GABR"/>
    <property type="match status" value="1"/>
</dbReference>
<dbReference type="InterPro" id="IPR004839">
    <property type="entry name" value="Aminotransferase_I/II_large"/>
</dbReference>
<feature type="domain" description="HTH gntR-type" evidence="6">
    <location>
        <begin position="16"/>
        <end position="84"/>
    </location>
</feature>
<dbReference type="InterPro" id="IPR036390">
    <property type="entry name" value="WH_DNA-bd_sf"/>
</dbReference>
<dbReference type="EMBL" id="JACHCC010000002">
    <property type="protein sequence ID" value="MBB6498902.1"/>
    <property type="molecule type" value="Genomic_DNA"/>
</dbReference>
<sequence>MIFPGIHLNIDKTLQIPVYLQIANGIIAHIRQGTLKSGTALPSSRSLALNLNVHRKTIIAAYEELYAQSWVDTLPRKGIFIAKNLPDVTPRPIITDSKTSHYPEKTFFEVDDNKIPFTEVYIEPPKGNLIINDGLPDTRLAPIDLLVREYRRFANYRFAPRYLTYGPEQGSENLRVELSHFLAETRGLNISPEHILITKGAQMAIHLTTQILISNGDTVIVGDPGFPGANEVFRHGGANIELVPLDECGMDMDAVEAICKRKKVKMLYVIPHHHRPTTVTLSSERRMCLLELAMKYRFAIIEDDYDYDFHYSSSPILPLASLDYYGSVIYIGSFSKTIAPGIRIGFMICPQNLIIQATRLRRLIDRQGELLLEEALANLLKNGDISRHLKKANKTYHERRDVFCRLLAEQLGDLVEYKIPDGGLAVWIKYKNGIYAEEVARKASAMGLSLSNGQGYFDAASKELNHIRLGFASMTPKEMEEAIGILAKVLKKLNSSLLHDQSDQPSVNP</sequence>
<keyword evidence="4" id="KW-0238">DNA-binding</keyword>
<proteinExistence type="inferred from homology"/>